<feature type="transmembrane region" description="Helical" evidence="1">
    <location>
        <begin position="121"/>
        <end position="143"/>
    </location>
</feature>
<dbReference type="Proteomes" id="UP000794436">
    <property type="component" value="Unassembled WGS sequence"/>
</dbReference>
<keyword evidence="1" id="KW-1133">Transmembrane helix</keyword>
<protein>
    <submittedName>
        <fullName evidence="2">Uncharacterized protein</fullName>
    </submittedName>
</protein>
<keyword evidence="1" id="KW-0812">Transmembrane</keyword>
<feature type="transmembrane region" description="Helical" evidence="1">
    <location>
        <begin position="175"/>
        <end position="198"/>
    </location>
</feature>
<proteinExistence type="predicted"/>
<keyword evidence="1" id="KW-0472">Membrane</keyword>
<dbReference type="Gene3D" id="3.80.10.10">
    <property type="entry name" value="Ribonuclease Inhibitor"/>
    <property type="match status" value="1"/>
</dbReference>
<sequence length="620" mass="71776">MHLRPVRRKSTDKGLPHIRPSPMRMLVRNVYRQLQPLFVKVYNPIFGRHGLFGVESRYFDMVMIARESTETILQSYQAYRMSLYLPRVWLNRFYVTLLVINCWSTPFIHGMCKRKPMTHRLFWLLSDAMLDLVTSIGIPIILLQRYAKDYDTSFGGFDTYFWYDDVWLVNFMNEFQLLLVVSWTDLLTRMIFYAGLIGGMESIKDMLRAKRPKKRKNTVRVGPAVETARLKAKNDLVTSVSPRVETASLPRLESTFLPRFRPWMHRIKVTIHAGFALWGATVLVFHLYAETQENLEQCLMQVRPWTASKPACTLLIMDCHIDNVPGLAEDIIPQWEIADEATVTRIVIRHCPQLHMPTRIKAFPQLYAIKIYNSTIAEWEDDAALTNTHHSGFSTLLMVRTNFTDGQLPPGIMSKDFPQLLYDIEFQITNLKDLPDDLDTSWLVGSYLYFENCQFDHIPPVLHRIAPNQLSMAFNRFTSFPFDVFQIDGLSYLSLAGNPIDTLSKTPYEDVVDVGTVTRFYLLETNISFIPRWLDPLITRMTDRPSILIRGSPFCQHVDEIAAGSRTQFPEVDTMPSNELSKVMSSTKAKLDALENQVSCSFPDVLFYPYSYEDKWYGLQ</sequence>
<reference evidence="2" key="1">
    <citation type="submission" date="2019-03" db="EMBL/GenBank/DDBJ databases">
        <title>Long read genome sequence of the mycoparasitic Pythium oligandrum ATCC 38472 isolated from sugarbeet rhizosphere.</title>
        <authorList>
            <person name="Gaulin E."/>
        </authorList>
    </citation>
    <scope>NUCLEOTIDE SEQUENCE</scope>
    <source>
        <strain evidence="2">ATCC 38472_TT</strain>
    </source>
</reference>
<dbReference type="EMBL" id="SPLM01000037">
    <property type="protein sequence ID" value="TMW65386.1"/>
    <property type="molecule type" value="Genomic_DNA"/>
</dbReference>
<accession>A0A8K1FJX0</accession>
<feature type="transmembrane region" description="Helical" evidence="1">
    <location>
        <begin position="269"/>
        <end position="289"/>
    </location>
</feature>
<dbReference type="AlphaFoldDB" id="A0A8K1FJX0"/>
<dbReference type="InterPro" id="IPR032675">
    <property type="entry name" value="LRR_dom_sf"/>
</dbReference>
<organism evidence="2 3">
    <name type="scientific">Pythium oligandrum</name>
    <name type="common">Mycoparasitic fungus</name>
    <dbReference type="NCBI Taxonomy" id="41045"/>
    <lineage>
        <taxon>Eukaryota</taxon>
        <taxon>Sar</taxon>
        <taxon>Stramenopiles</taxon>
        <taxon>Oomycota</taxon>
        <taxon>Peronosporomycetes</taxon>
        <taxon>Pythiales</taxon>
        <taxon>Pythiaceae</taxon>
        <taxon>Pythium</taxon>
    </lineage>
</organism>
<evidence type="ECO:0000256" key="1">
    <source>
        <dbReference type="SAM" id="Phobius"/>
    </source>
</evidence>
<dbReference type="SUPFAM" id="SSF52058">
    <property type="entry name" value="L domain-like"/>
    <property type="match status" value="1"/>
</dbReference>
<keyword evidence="3" id="KW-1185">Reference proteome</keyword>
<evidence type="ECO:0000313" key="2">
    <source>
        <dbReference type="EMBL" id="TMW65386.1"/>
    </source>
</evidence>
<evidence type="ECO:0000313" key="3">
    <source>
        <dbReference type="Proteomes" id="UP000794436"/>
    </source>
</evidence>
<dbReference type="OrthoDB" id="160860at2759"/>
<comment type="caution">
    <text evidence="2">The sequence shown here is derived from an EMBL/GenBank/DDBJ whole genome shotgun (WGS) entry which is preliminary data.</text>
</comment>
<gene>
    <name evidence="2" type="ORF">Poli38472_008028</name>
</gene>
<name>A0A8K1FJX0_PYTOL</name>